<feature type="compositionally biased region" description="Low complexity" evidence="1">
    <location>
        <begin position="184"/>
        <end position="211"/>
    </location>
</feature>
<accession>A0A9D2NIU0</accession>
<keyword evidence="2" id="KW-1133">Transmembrane helix</keyword>
<dbReference type="AlphaFoldDB" id="A0A9D2NIU0"/>
<keyword evidence="2" id="KW-0812">Transmembrane</keyword>
<gene>
    <name evidence="3" type="ORF">H9761_16015</name>
</gene>
<keyword evidence="2" id="KW-0472">Membrane</keyword>
<evidence type="ECO:0000313" key="3">
    <source>
        <dbReference type="EMBL" id="HJC25182.1"/>
    </source>
</evidence>
<proteinExistence type="predicted"/>
<reference evidence="3" key="1">
    <citation type="journal article" date="2021" name="PeerJ">
        <title>Extensive microbial diversity within the chicken gut microbiome revealed by metagenomics and culture.</title>
        <authorList>
            <person name="Gilroy R."/>
            <person name="Ravi A."/>
            <person name="Getino M."/>
            <person name="Pursley I."/>
            <person name="Horton D.L."/>
            <person name="Alikhan N.F."/>
            <person name="Baker D."/>
            <person name="Gharbi K."/>
            <person name="Hall N."/>
            <person name="Watson M."/>
            <person name="Adriaenssens E.M."/>
            <person name="Foster-Nyarko E."/>
            <person name="Jarju S."/>
            <person name="Secka A."/>
            <person name="Antonio M."/>
            <person name="Oren A."/>
            <person name="Chaudhuri R.R."/>
            <person name="La Ragione R."/>
            <person name="Hildebrand F."/>
            <person name="Pallen M.J."/>
        </authorList>
    </citation>
    <scope>NUCLEOTIDE SEQUENCE</scope>
    <source>
        <strain evidence="3">USAMLcec2-132</strain>
    </source>
</reference>
<dbReference type="EMBL" id="DWWS01000055">
    <property type="protein sequence ID" value="HJC25182.1"/>
    <property type="molecule type" value="Genomic_DNA"/>
</dbReference>
<feature type="region of interest" description="Disordered" evidence="1">
    <location>
        <begin position="88"/>
        <end position="227"/>
    </location>
</feature>
<name>A0A9D2NIU0_9FIRM</name>
<comment type="caution">
    <text evidence="3">The sequence shown here is derived from an EMBL/GenBank/DDBJ whole genome shotgun (WGS) entry which is preliminary data.</text>
</comment>
<evidence type="ECO:0000313" key="4">
    <source>
        <dbReference type="Proteomes" id="UP000823891"/>
    </source>
</evidence>
<evidence type="ECO:0000256" key="2">
    <source>
        <dbReference type="SAM" id="Phobius"/>
    </source>
</evidence>
<protein>
    <submittedName>
        <fullName evidence="3">DUF2953 domain-containing protein</fullName>
    </submittedName>
</protein>
<feature type="transmembrane region" description="Helical" evidence="2">
    <location>
        <begin position="6"/>
        <end position="32"/>
    </location>
</feature>
<feature type="compositionally biased region" description="Basic and acidic residues" evidence="1">
    <location>
        <begin position="88"/>
        <end position="104"/>
    </location>
</feature>
<reference evidence="3" key="2">
    <citation type="submission" date="2021-04" db="EMBL/GenBank/DDBJ databases">
        <authorList>
            <person name="Gilroy R."/>
        </authorList>
    </citation>
    <scope>NUCLEOTIDE SEQUENCE</scope>
    <source>
        <strain evidence="3">USAMLcec2-132</strain>
    </source>
</reference>
<feature type="compositionally biased region" description="Basic and acidic residues" evidence="1">
    <location>
        <begin position="154"/>
        <end position="178"/>
    </location>
</feature>
<evidence type="ECO:0000256" key="1">
    <source>
        <dbReference type="SAM" id="MobiDB-lite"/>
    </source>
</evidence>
<sequence length="387" mass="42533">MEIVFFILKTAGVVLLVILILLLLLAALLLFVPVRYRAEGSLPEGGRPRASVRVTWLLHLLSFRLEYADGVKITVRAAGISIQPERWRRQEKEEIPPVPKKDSGAPENGSGALKKDFDASENGRDVPENGLNAPETAVGAPAPEQAASGQMTAEKTEKPDKTGKNVPGKTEHPERAAAEEADCAEGNAAEETGSAESSAAEELQSPESAAAPEEEESETAAPPRSGLAERLRKWAAALKQRIAGLAEGLQDAGQALERILKKLERIRGTVNYYRELLEDERSQETVRMIWKQLKGLLSETKPKKLSLELTVGSADPAVTGNVLAVHGMFYPWIGEAVHIIPDFERDRLGGEFYAEGRIRTCVVLYHILRVVLDKKTWTLIRKLKRRS</sequence>
<organism evidence="3 4">
    <name type="scientific">Candidatus Eisenbergiella merdavium</name>
    <dbReference type="NCBI Taxonomy" id="2838551"/>
    <lineage>
        <taxon>Bacteria</taxon>
        <taxon>Bacillati</taxon>
        <taxon>Bacillota</taxon>
        <taxon>Clostridia</taxon>
        <taxon>Lachnospirales</taxon>
        <taxon>Lachnospiraceae</taxon>
        <taxon>Eisenbergiella</taxon>
    </lineage>
</organism>
<feature type="compositionally biased region" description="Basic and acidic residues" evidence="1">
    <location>
        <begin position="113"/>
        <end position="127"/>
    </location>
</feature>
<dbReference type="Proteomes" id="UP000823891">
    <property type="component" value="Unassembled WGS sequence"/>
</dbReference>